<accession>A0A9D1ESA9</accession>
<feature type="transmembrane region" description="Helical" evidence="1">
    <location>
        <begin position="7"/>
        <end position="29"/>
    </location>
</feature>
<reference evidence="2" key="1">
    <citation type="submission" date="2020-10" db="EMBL/GenBank/DDBJ databases">
        <authorList>
            <person name="Gilroy R."/>
        </authorList>
    </citation>
    <scope>NUCLEOTIDE SEQUENCE</scope>
    <source>
        <strain evidence="2">CHK190-19873</strain>
    </source>
</reference>
<reference evidence="2" key="2">
    <citation type="journal article" date="2021" name="PeerJ">
        <title>Extensive microbial diversity within the chicken gut microbiome revealed by metagenomics and culture.</title>
        <authorList>
            <person name="Gilroy R."/>
            <person name="Ravi A."/>
            <person name="Getino M."/>
            <person name="Pursley I."/>
            <person name="Horton D.L."/>
            <person name="Alikhan N.F."/>
            <person name="Baker D."/>
            <person name="Gharbi K."/>
            <person name="Hall N."/>
            <person name="Watson M."/>
            <person name="Adriaenssens E.M."/>
            <person name="Foster-Nyarko E."/>
            <person name="Jarju S."/>
            <person name="Secka A."/>
            <person name="Antonio M."/>
            <person name="Oren A."/>
            <person name="Chaudhuri R.R."/>
            <person name="La Ragione R."/>
            <person name="Hildebrand F."/>
            <person name="Pallen M.J."/>
        </authorList>
    </citation>
    <scope>NUCLEOTIDE SEQUENCE</scope>
    <source>
        <strain evidence="2">CHK190-19873</strain>
    </source>
</reference>
<comment type="caution">
    <text evidence="2">The sequence shown here is derived from an EMBL/GenBank/DDBJ whole genome shotgun (WGS) entry which is preliminary data.</text>
</comment>
<feature type="transmembrane region" description="Helical" evidence="1">
    <location>
        <begin position="35"/>
        <end position="58"/>
    </location>
</feature>
<keyword evidence="1" id="KW-0812">Transmembrane</keyword>
<evidence type="ECO:0000256" key="1">
    <source>
        <dbReference type="SAM" id="Phobius"/>
    </source>
</evidence>
<name>A0A9D1ESA9_9FIRM</name>
<dbReference type="Proteomes" id="UP000823935">
    <property type="component" value="Unassembled WGS sequence"/>
</dbReference>
<keyword evidence="1" id="KW-1133">Transmembrane helix</keyword>
<protein>
    <submittedName>
        <fullName evidence="2">Uncharacterized protein</fullName>
    </submittedName>
</protein>
<proteinExistence type="predicted"/>
<dbReference type="EMBL" id="DVIQ01000027">
    <property type="protein sequence ID" value="HIS31065.1"/>
    <property type="molecule type" value="Genomic_DNA"/>
</dbReference>
<gene>
    <name evidence="2" type="ORF">IAB44_05870</name>
</gene>
<evidence type="ECO:0000313" key="2">
    <source>
        <dbReference type="EMBL" id="HIS31065.1"/>
    </source>
</evidence>
<dbReference type="AlphaFoldDB" id="A0A9D1ESA9"/>
<organism evidence="2 3">
    <name type="scientific">Candidatus Limivivens intestinipullorum</name>
    <dbReference type="NCBI Taxonomy" id="2840858"/>
    <lineage>
        <taxon>Bacteria</taxon>
        <taxon>Bacillati</taxon>
        <taxon>Bacillota</taxon>
        <taxon>Clostridia</taxon>
        <taxon>Lachnospirales</taxon>
        <taxon>Lachnospiraceae</taxon>
        <taxon>Lachnospiraceae incertae sedis</taxon>
        <taxon>Candidatus Limivivens</taxon>
    </lineage>
</organism>
<evidence type="ECO:0000313" key="3">
    <source>
        <dbReference type="Proteomes" id="UP000823935"/>
    </source>
</evidence>
<keyword evidence="1" id="KW-0472">Membrane</keyword>
<sequence length="75" mass="8477">MEKGKRILAWAGILLLAGMYLLTLVFALIDSEWAGMLFRGCVACTILVPVILYAYILVYRMLKKKKNEPPQDSKS</sequence>